<name>A0A2N9FET5_FAGSY</name>
<reference evidence="2" key="1">
    <citation type="submission" date="2018-02" db="EMBL/GenBank/DDBJ databases">
        <authorList>
            <person name="Cohen D.B."/>
            <person name="Kent A.D."/>
        </authorList>
    </citation>
    <scope>NUCLEOTIDE SEQUENCE</scope>
</reference>
<sequence length="138" mass="14710">MGDGAGIMGRGRGIGSSPQTRPIAIPNSNNKISSKTAQQNSIISSIHQMRDTERERKKKKNQLAVAPVLRAPPSAVLPTSLRTWCARALRTVDGVTVAPWPWIRGGVEAGHGFAVFPSLAADPAKDRACVCSFCCCAR</sequence>
<evidence type="ECO:0000313" key="2">
    <source>
        <dbReference type="EMBL" id="SPC85668.1"/>
    </source>
</evidence>
<evidence type="ECO:0000256" key="1">
    <source>
        <dbReference type="SAM" id="MobiDB-lite"/>
    </source>
</evidence>
<accession>A0A2N9FET5</accession>
<organism evidence="2">
    <name type="scientific">Fagus sylvatica</name>
    <name type="common">Beechnut</name>
    <dbReference type="NCBI Taxonomy" id="28930"/>
    <lineage>
        <taxon>Eukaryota</taxon>
        <taxon>Viridiplantae</taxon>
        <taxon>Streptophyta</taxon>
        <taxon>Embryophyta</taxon>
        <taxon>Tracheophyta</taxon>
        <taxon>Spermatophyta</taxon>
        <taxon>Magnoliopsida</taxon>
        <taxon>eudicotyledons</taxon>
        <taxon>Gunneridae</taxon>
        <taxon>Pentapetalae</taxon>
        <taxon>rosids</taxon>
        <taxon>fabids</taxon>
        <taxon>Fagales</taxon>
        <taxon>Fagaceae</taxon>
        <taxon>Fagus</taxon>
    </lineage>
</organism>
<feature type="compositionally biased region" description="Polar residues" evidence="1">
    <location>
        <begin position="16"/>
        <end position="47"/>
    </location>
</feature>
<protein>
    <submittedName>
        <fullName evidence="2">Uncharacterized protein</fullName>
    </submittedName>
</protein>
<dbReference type="AlphaFoldDB" id="A0A2N9FET5"/>
<dbReference type="EMBL" id="OIVN01000793">
    <property type="protein sequence ID" value="SPC85668.1"/>
    <property type="molecule type" value="Genomic_DNA"/>
</dbReference>
<proteinExistence type="predicted"/>
<feature type="region of interest" description="Disordered" evidence="1">
    <location>
        <begin position="1"/>
        <end position="61"/>
    </location>
</feature>
<feature type="compositionally biased region" description="Gly residues" evidence="1">
    <location>
        <begin position="1"/>
        <end position="14"/>
    </location>
</feature>
<gene>
    <name evidence="2" type="ORF">FSB_LOCUS13550</name>
</gene>